<gene>
    <name evidence="2" type="ORF">GTO91_06550</name>
</gene>
<dbReference type="Proteomes" id="UP000463470">
    <property type="component" value="Unassembled WGS sequence"/>
</dbReference>
<evidence type="ECO:0000256" key="1">
    <source>
        <dbReference type="SAM" id="MobiDB-lite"/>
    </source>
</evidence>
<feature type="region of interest" description="Disordered" evidence="1">
    <location>
        <begin position="40"/>
        <end position="70"/>
    </location>
</feature>
<dbReference type="EMBL" id="WXEY01000005">
    <property type="protein sequence ID" value="MZP29364.1"/>
    <property type="molecule type" value="Genomic_DNA"/>
</dbReference>
<dbReference type="AlphaFoldDB" id="A0A845L3E0"/>
<name>A0A845L3E0_9FIRM</name>
<reference evidence="2 3" key="1">
    <citation type="submission" date="2020-01" db="EMBL/GenBank/DDBJ databases">
        <title>Whole-genome sequence of Heliobacterium undosum DSM 13378.</title>
        <authorList>
            <person name="Kyndt J.A."/>
            <person name="Meyer T.E."/>
        </authorList>
    </citation>
    <scope>NUCLEOTIDE SEQUENCE [LARGE SCALE GENOMIC DNA]</scope>
    <source>
        <strain evidence="2 3">DSM 13378</strain>
    </source>
</reference>
<dbReference type="RefSeq" id="WP_161256680.1">
    <property type="nucleotide sequence ID" value="NZ_WXEY01000005.1"/>
</dbReference>
<evidence type="ECO:0000313" key="2">
    <source>
        <dbReference type="EMBL" id="MZP29364.1"/>
    </source>
</evidence>
<protein>
    <submittedName>
        <fullName evidence="2">Uncharacterized protein</fullName>
    </submittedName>
</protein>
<evidence type="ECO:0000313" key="3">
    <source>
        <dbReference type="Proteomes" id="UP000463470"/>
    </source>
</evidence>
<keyword evidence="3" id="KW-1185">Reference proteome</keyword>
<organism evidence="2 3">
    <name type="scientific">Heliomicrobium undosum</name>
    <dbReference type="NCBI Taxonomy" id="121734"/>
    <lineage>
        <taxon>Bacteria</taxon>
        <taxon>Bacillati</taxon>
        <taxon>Bacillota</taxon>
        <taxon>Clostridia</taxon>
        <taxon>Eubacteriales</taxon>
        <taxon>Heliobacteriaceae</taxon>
        <taxon>Heliomicrobium</taxon>
    </lineage>
</organism>
<accession>A0A845L3E0</accession>
<sequence>MALFKKELQERLYGLLFQWALQDMEQDRQIPQEQCGRVQEIEKEKSYEGQEIERDRNREGWERGGDAPDV</sequence>
<comment type="caution">
    <text evidence="2">The sequence shown here is derived from an EMBL/GenBank/DDBJ whole genome shotgun (WGS) entry which is preliminary data.</text>
</comment>
<proteinExistence type="predicted"/>